<keyword evidence="1" id="KW-0238">DNA-binding</keyword>
<dbReference type="Proteomes" id="UP000280444">
    <property type="component" value="Unassembled WGS sequence"/>
</dbReference>
<evidence type="ECO:0000259" key="3">
    <source>
        <dbReference type="Pfam" id="PF23359"/>
    </source>
</evidence>
<dbReference type="GO" id="GO:0003677">
    <property type="term" value="F:DNA binding"/>
    <property type="evidence" value="ECO:0007669"/>
    <property type="project" value="UniProtKB-KW"/>
</dbReference>
<dbReference type="InterPro" id="IPR036625">
    <property type="entry name" value="E3-bd_dom_sf"/>
</dbReference>
<dbReference type="AlphaFoldDB" id="A0A3P1SBT5"/>
<dbReference type="Gene3D" id="4.10.320.10">
    <property type="entry name" value="E3-binding domain"/>
    <property type="match status" value="1"/>
</dbReference>
<feature type="domain" description="Lsr2 dimerization" evidence="2">
    <location>
        <begin position="2"/>
        <end position="56"/>
    </location>
</feature>
<name>A0A3P1SBT5_9ACTO</name>
<accession>A0A3P1SBT5</accession>
<evidence type="ECO:0000259" key="2">
    <source>
        <dbReference type="Pfam" id="PF11774"/>
    </source>
</evidence>
<feature type="domain" description="Lsr2 DNA-binding" evidence="3">
    <location>
        <begin position="73"/>
        <end position="106"/>
    </location>
</feature>
<reference evidence="4 5" key="1">
    <citation type="submission" date="2018-11" db="EMBL/GenBank/DDBJ databases">
        <title>Genomes From Bacteria Associated with the Canine Oral Cavity: a Test Case for Automated Genome-Based Taxonomic Assignment.</title>
        <authorList>
            <person name="Coil D.A."/>
            <person name="Jospin G."/>
            <person name="Darling A.E."/>
            <person name="Wallis C."/>
            <person name="Davis I.J."/>
            <person name="Harris S."/>
            <person name="Eisen J.A."/>
            <person name="Holcombe L.J."/>
            <person name="O'Flynn C."/>
        </authorList>
    </citation>
    <scope>NUCLEOTIDE SEQUENCE [LARGE SCALE GENOMIC DNA]</scope>
    <source>
        <strain evidence="4 5">OH770</strain>
    </source>
</reference>
<organism evidence="4 5">
    <name type="scientific">Schaalia canis</name>
    <dbReference type="NCBI Taxonomy" id="100469"/>
    <lineage>
        <taxon>Bacteria</taxon>
        <taxon>Bacillati</taxon>
        <taxon>Actinomycetota</taxon>
        <taxon>Actinomycetes</taxon>
        <taxon>Actinomycetales</taxon>
        <taxon>Actinomycetaceae</taxon>
        <taxon>Schaalia</taxon>
    </lineage>
</organism>
<protein>
    <submittedName>
        <fullName evidence="4">Lsr2 family protein</fullName>
    </submittedName>
</protein>
<dbReference type="Pfam" id="PF23359">
    <property type="entry name" value="Lsr2_DNA-bd"/>
    <property type="match status" value="1"/>
</dbReference>
<dbReference type="GO" id="GO:0016746">
    <property type="term" value="F:acyltransferase activity"/>
    <property type="evidence" value="ECO:0007669"/>
    <property type="project" value="InterPro"/>
</dbReference>
<dbReference type="RefSeq" id="WP_124872264.1">
    <property type="nucleotide sequence ID" value="NZ_RQZF01000014.1"/>
</dbReference>
<gene>
    <name evidence="4" type="ORF">EII11_09865</name>
</gene>
<evidence type="ECO:0000256" key="1">
    <source>
        <dbReference type="ARBA" id="ARBA00023125"/>
    </source>
</evidence>
<dbReference type="InterPro" id="IPR024412">
    <property type="entry name" value="Lsr2_dim_dom"/>
</dbReference>
<sequence>MKKTQVLLIDDLDQSEAADTIEFAYKGVCYEIDLSAEHIAEMDEAFAKWTAVARRITGRAARQQRRSSSRSVSAHDTSAIREWARSKGITVSDRGRISTEIIERYYQENPATC</sequence>
<dbReference type="InterPro" id="IPR042261">
    <property type="entry name" value="Lsr2-like_dimerization"/>
</dbReference>
<dbReference type="Pfam" id="PF11774">
    <property type="entry name" value="Lsr2"/>
    <property type="match status" value="1"/>
</dbReference>
<dbReference type="OrthoDB" id="4113332at2"/>
<proteinExistence type="predicted"/>
<dbReference type="Gene3D" id="3.30.60.230">
    <property type="entry name" value="Lsr2, dimerization domain"/>
    <property type="match status" value="1"/>
</dbReference>
<comment type="caution">
    <text evidence="4">The sequence shown here is derived from an EMBL/GenBank/DDBJ whole genome shotgun (WGS) entry which is preliminary data.</text>
</comment>
<dbReference type="InterPro" id="IPR055370">
    <property type="entry name" value="Lsr2_DNA-bd"/>
</dbReference>
<keyword evidence="5" id="KW-1185">Reference proteome</keyword>
<dbReference type="EMBL" id="RQZF01000014">
    <property type="protein sequence ID" value="RRC94516.1"/>
    <property type="molecule type" value="Genomic_DNA"/>
</dbReference>
<evidence type="ECO:0000313" key="5">
    <source>
        <dbReference type="Proteomes" id="UP000280444"/>
    </source>
</evidence>
<evidence type="ECO:0000313" key="4">
    <source>
        <dbReference type="EMBL" id="RRC94516.1"/>
    </source>
</evidence>